<dbReference type="RefSeq" id="WP_154511459.1">
    <property type="nucleotide sequence ID" value="NZ_JAXELC010000024.1"/>
</dbReference>
<gene>
    <name evidence="2" type="ORF">FYJ44_09385</name>
</gene>
<keyword evidence="3" id="KW-1185">Reference proteome</keyword>
<dbReference type="AlphaFoldDB" id="A0A6L5XMZ5"/>
<organism evidence="2 3">
    <name type="scientific">Desulfovibrio porci</name>
    <dbReference type="NCBI Taxonomy" id="2605782"/>
    <lineage>
        <taxon>Bacteria</taxon>
        <taxon>Pseudomonadati</taxon>
        <taxon>Thermodesulfobacteriota</taxon>
        <taxon>Desulfovibrionia</taxon>
        <taxon>Desulfovibrionales</taxon>
        <taxon>Desulfovibrionaceae</taxon>
        <taxon>Desulfovibrio</taxon>
    </lineage>
</organism>
<dbReference type="EMBL" id="VUMH01000009">
    <property type="protein sequence ID" value="MSS28241.1"/>
    <property type="molecule type" value="Genomic_DNA"/>
</dbReference>
<protein>
    <submittedName>
        <fullName evidence="2">DUF4911 domain-containing protein</fullName>
    </submittedName>
</protein>
<dbReference type="Proteomes" id="UP000477488">
    <property type="component" value="Unassembled WGS sequence"/>
</dbReference>
<dbReference type="Pfam" id="PF16256">
    <property type="entry name" value="DUF4911"/>
    <property type="match status" value="1"/>
</dbReference>
<comment type="caution">
    <text evidence="2">The sequence shown here is derived from an EMBL/GenBank/DDBJ whole genome shotgun (WGS) entry which is preliminary data.</text>
</comment>
<accession>A0A6L5XMZ5</accession>
<evidence type="ECO:0000256" key="1">
    <source>
        <dbReference type="SAM" id="MobiDB-lite"/>
    </source>
</evidence>
<reference evidence="2 3" key="1">
    <citation type="submission" date="2019-09" db="EMBL/GenBank/DDBJ databases">
        <title>In-depth cultivation of the pig gut microbiome towards novel bacterial diversity and tailored functional studies.</title>
        <authorList>
            <person name="Wylensek D."/>
            <person name="Hitch T.C.A."/>
            <person name="Clavel T."/>
        </authorList>
    </citation>
    <scope>NUCLEOTIDE SEQUENCE [LARGE SCALE GENOMIC DNA]</scope>
    <source>
        <strain evidence="2 3">PG-178-WT-4</strain>
    </source>
</reference>
<name>A0A6L5XMZ5_9BACT</name>
<evidence type="ECO:0000313" key="3">
    <source>
        <dbReference type="Proteomes" id="UP000477488"/>
    </source>
</evidence>
<evidence type="ECO:0000313" key="2">
    <source>
        <dbReference type="EMBL" id="MSS28241.1"/>
    </source>
</evidence>
<feature type="region of interest" description="Disordered" evidence="1">
    <location>
        <begin position="1"/>
        <end position="27"/>
    </location>
</feature>
<dbReference type="InterPro" id="IPR032587">
    <property type="entry name" value="DUF4911"/>
</dbReference>
<proteinExistence type="predicted"/>
<sequence>MGTAPRPAAAPPPALRGRRRTGPPLRPPCRSGRLLLRLAPEHVALFRFLLEAYDNCAYFTVLERRPALLKLVFSPQRERAVRRALAEMSQSLPFRVEEWPLPGLPDSADTAARP</sequence>